<feature type="transmembrane region" description="Helical" evidence="6">
    <location>
        <begin position="12"/>
        <end position="33"/>
    </location>
</feature>
<keyword evidence="3 6" id="KW-0812">Transmembrane</keyword>
<keyword evidence="5 6" id="KW-0472">Membrane</keyword>
<feature type="transmembrane region" description="Helical" evidence="6">
    <location>
        <begin position="289"/>
        <end position="305"/>
    </location>
</feature>
<proteinExistence type="inferred from homology"/>
<evidence type="ECO:0000313" key="8">
    <source>
        <dbReference type="WBParaSite" id="Csp11.Scaffold522.g2936.t1"/>
    </source>
</evidence>
<organism evidence="7 8">
    <name type="scientific">Caenorhabditis tropicalis</name>
    <dbReference type="NCBI Taxonomy" id="1561998"/>
    <lineage>
        <taxon>Eukaryota</taxon>
        <taxon>Metazoa</taxon>
        <taxon>Ecdysozoa</taxon>
        <taxon>Nematoda</taxon>
        <taxon>Chromadorea</taxon>
        <taxon>Rhabditida</taxon>
        <taxon>Rhabditina</taxon>
        <taxon>Rhabditomorpha</taxon>
        <taxon>Rhabditoidea</taxon>
        <taxon>Rhabditidae</taxon>
        <taxon>Peloderinae</taxon>
        <taxon>Caenorhabditis</taxon>
    </lineage>
</organism>
<evidence type="ECO:0000256" key="5">
    <source>
        <dbReference type="ARBA" id="ARBA00023136"/>
    </source>
</evidence>
<keyword evidence="4 6" id="KW-1133">Transmembrane helix</keyword>
<accession>A0A1I7T6P3</accession>
<dbReference type="Pfam" id="PF10317">
    <property type="entry name" value="7TM_GPCR_Srd"/>
    <property type="match status" value="1"/>
</dbReference>
<protein>
    <submittedName>
        <fullName evidence="8">G protein-coupled receptor</fullName>
    </submittedName>
</protein>
<feature type="transmembrane region" description="Helical" evidence="6">
    <location>
        <begin position="246"/>
        <end position="269"/>
    </location>
</feature>
<evidence type="ECO:0000256" key="3">
    <source>
        <dbReference type="ARBA" id="ARBA00022692"/>
    </source>
</evidence>
<dbReference type="GO" id="GO:0016020">
    <property type="term" value="C:membrane"/>
    <property type="evidence" value="ECO:0007669"/>
    <property type="project" value="UniProtKB-SubCell"/>
</dbReference>
<evidence type="ECO:0000256" key="1">
    <source>
        <dbReference type="ARBA" id="ARBA00004141"/>
    </source>
</evidence>
<comment type="similarity">
    <text evidence="2">Belongs to the nematode receptor-like protein srd family.</text>
</comment>
<comment type="subcellular location">
    <subcellularLocation>
        <location evidence="1">Membrane</location>
        <topology evidence="1">Multi-pass membrane protein</topology>
    </subcellularLocation>
</comment>
<evidence type="ECO:0000256" key="4">
    <source>
        <dbReference type="ARBA" id="ARBA00022989"/>
    </source>
</evidence>
<keyword evidence="7" id="KW-1185">Reference proteome</keyword>
<reference evidence="8" key="1">
    <citation type="submission" date="2016-11" db="UniProtKB">
        <authorList>
            <consortium name="WormBaseParasite"/>
        </authorList>
    </citation>
    <scope>IDENTIFICATION</scope>
</reference>
<dbReference type="InterPro" id="IPR050920">
    <property type="entry name" value="Nematode_rcpt-like_delta"/>
</dbReference>
<evidence type="ECO:0000313" key="7">
    <source>
        <dbReference type="Proteomes" id="UP000095282"/>
    </source>
</evidence>
<feature type="transmembrane region" description="Helical" evidence="6">
    <location>
        <begin position="109"/>
        <end position="126"/>
    </location>
</feature>
<dbReference type="AlphaFoldDB" id="A0A1I7T6P3"/>
<evidence type="ECO:0000256" key="2">
    <source>
        <dbReference type="ARBA" id="ARBA00009166"/>
    </source>
</evidence>
<evidence type="ECO:0000256" key="6">
    <source>
        <dbReference type="SAM" id="Phobius"/>
    </source>
</evidence>
<dbReference type="InterPro" id="IPR019421">
    <property type="entry name" value="7TM_GPCR_serpentine_rcpt_Srd"/>
</dbReference>
<dbReference type="PANTHER" id="PTHR22945:SF27">
    <property type="entry name" value="SERPENTINE RECEPTOR CLASS DELTA-2"/>
    <property type="match status" value="1"/>
</dbReference>
<name>A0A1I7T6P3_9PELO</name>
<dbReference type="PANTHER" id="PTHR22945">
    <property type="entry name" value="SERPENTINE RECEPTOR, CLASS D DELTA"/>
    <property type="match status" value="1"/>
</dbReference>
<dbReference type="WBParaSite" id="Csp11.Scaffold522.g2936.t1">
    <property type="protein sequence ID" value="Csp11.Scaffold522.g2936.t1"/>
    <property type="gene ID" value="Csp11.Scaffold522.g2936"/>
</dbReference>
<sequence length="336" mass="38663">MFVHWSDYVGLYWDLVFNPITLIANLLLIAIILKHTPESTRTYAAIILLMSISDCVGAISGVMTVSRVVPMDPELLIIYRGACILFFDDDLEFKAQACQLWYTIIVESYMLNHIVLILSYIYRALIITRPFKIFEEKWVYVILCVYTLAHYSYFGWVHYMAMRPMSVVDEAIMKIRPEIIGSNMTYYAITDRSAPSQIVFYITSYLTPWVVILVAVICRWKIDRYLDQIVFSTSVRELQKSIGNIFYAQTIGPILLALISIFYVIYTFIGLTDGSRAVFENIMAKPLGLMYIVNPITTIYFVTPYRKAFLKYIRKGPVVILVNGPVSVLNTNSRTI</sequence>
<dbReference type="eggNOG" id="ENOG502THNV">
    <property type="taxonomic scope" value="Eukaryota"/>
</dbReference>
<dbReference type="Proteomes" id="UP000095282">
    <property type="component" value="Unplaced"/>
</dbReference>
<feature type="transmembrane region" description="Helical" evidence="6">
    <location>
        <begin position="45"/>
        <end position="66"/>
    </location>
</feature>
<feature type="transmembrane region" description="Helical" evidence="6">
    <location>
        <begin position="138"/>
        <end position="156"/>
    </location>
</feature>
<feature type="transmembrane region" description="Helical" evidence="6">
    <location>
        <begin position="198"/>
        <end position="218"/>
    </location>
</feature>